<gene>
    <name evidence="4" type="primary">dhaL</name>
    <name evidence="4" type="ORF">MUN89_19270</name>
</gene>
<keyword evidence="5" id="KW-1185">Reference proteome</keyword>
<dbReference type="PANTHER" id="PTHR28629">
    <property type="entry name" value="TRIOKINASE/FMN CYCLASE"/>
    <property type="match status" value="1"/>
</dbReference>
<dbReference type="PROSITE" id="PS51480">
    <property type="entry name" value="DHAL"/>
    <property type="match status" value="1"/>
</dbReference>
<dbReference type="InterPro" id="IPR004007">
    <property type="entry name" value="DhaL_dom"/>
</dbReference>
<dbReference type="RefSeq" id="WP_244709579.1">
    <property type="nucleotide sequence ID" value="NZ_CP095073.1"/>
</dbReference>
<dbReference type="Pfam" id="PF02734">
    <property type="entry name" value="Dak2"/>
    <property type="match status" value="1"/>
</dbReference>
<sequence length="203" mass="22121">MKAETARKWIHESARQIEANKEQLTQLDQTLGDGDHGLNMGRGFQAAVEQLDQDTSDVGKVLKGAGTSLLSKIGGASGPLYGTFFMKLGAHLAGEENPDLKQLTEGFRSAVDSMKKRGKAEAGEKTMIDVFEPVTEFLETENVSNLDNLREKAEASLEEVQGFEAKKGRAAYYKEKSVGKQDAGAQSAYYILSSLVTVLKEEQ</sequence>
<dbReference type="InterPro" id="IPR036117">
    <property type="entry name" value="DhaL_dom_sf"/>
</dbReference>
<accession>A0ABY4EIL8</accession>
<keyword evidence="1" id="KW-0808">Transferase</keyword>
<keyword evidence="2 4" id="KW-0418">Kinase</keyword>
<proteinExistence type="predicted"/>
<dbReference type="EMBL" id="CP095073">
    <property type="protein sequence ID" value="UOQ43984.1"/>
    <property type="molecule type" value="Genomic_DNA"/>
</dbReference>
<dbReference type="SUPFAM" id="SSF101473">
    <property type="entry name" value="DhaL-like"/>
    <property type="match status" value="1"/>
</dbReference>
<evidence type="ECO:0000313" key="5">
    <source>
        <dbReference type="Proteomes" id="UP000831787"/>
    </source>
</evidence>
<organism evidence="4 5">
    <name type="scientific">Halobacillus salinarum</name>
    <dbReference type="NCBI Taxonomy" id="2932257"/>
    <lineage>
        <taxon>Bacteria</taxon>
        <taxon>Bacillati</taxon>
        <taxon>Bacillota</taxon>
        <taxon>Bacilli</taxon>
        <taxon>Bacillales</taxon>
        <taxon>Bacillaceae</taxon>
        <taxon>Halobacillus</taxon>
    </lineage>
</organism>
<dbReference type="Gene3D" id="1.25.40.340">
    <property type="match status" value="1"/>
</dbReference>
<dbReference type="PANTHER" id="PTHR28629:SF4">
    <property type="entry name" value="TRIOKINASE_FMN CYCLASE"/>
    <property type="match status" value="1"/>
</dbReference>
<dbReference type="Proteomes" id="UP000831787">
    <property type="component" value="Chromosome"/>
</dbReference>
<dbReference type="GO" id="GO:0016301">
    <property type="term" value="F:kinase activity"/>
    <property type="evidence" value="ECO:0007669"/>
    <property type="project" value="UniProtKB-KW"/>
</dbReference>
<dbReference type="NCBIfam" id="TIGR02365">
    <property type="entry name" value="dha_L_ycgS"/>
    <property type="match status" value="1"/>
</dbReference>
<protein>
    <submittedName>
        <fullName evidence="4">Dihydroxyacetone kinase subunit L</fullName>
    </submittedName>
</protein>
<dbReference type="InterPro" id="IPR012737">
    <property type="entry name" value="DhaK_L_YcgS"/>
</dbReference>
<dbReference type="SMART" id="SM01120">
    <property type="entry name" value="Dak2"/>
    <property type="match status" value="1"/>
</dbReference>
<dbReference type="InterPro" id="IPR050861">
    <property type="entry name" value="Dihydroxyacetone_Kinase"/>
</dbReference>
<feature type="domain" description="DhaL" evidence="3">
    <location>
        <begin position="4"/>
        <end position="197"/>
    </location>
</feature>
<evidence type="ECO:0000259" key="3">
    <source>
        <dbReference type="PROSITE" id="PS51480"/>
    </source>
</evidence>
<evidence type="ECO:0000256" key="2">
    <source>
        <dbReference type="ARBA" id="ARBA00022777"/>
    </source>
</evidence>
<evidence type="ECO:0000313" key="4">
    <source>
        <dbReference type="EMBL" id="UOQ43984.1"/>
    </source>
</evidence>
<evidence type="ECO:0000256" key="1">
    <source>
        <dbReference type="ARBA" id="ARBA00022679"/>
    </source>
</evidence>
<reference evidence="4 5" key="1">
    <citation type="submission" date="2022-04" db="EMBL/GenBank/DDBJ databases">
        <title>Halobacillus sp. isolated from saltern.</title>
        <authorList>
            <person name="Won M."/>
            <person name="Lee C.-M."/>
            <person name="Woen H.-Y."/>
            <person name="Kwon S.-W."/>
        </authorList>
    </citation>
    <scope>NUCLEOTIDE SEQUENCE [LARGE SCALE GENOMIC DNA]</scope>
    <source>
        <strain evidence="4 5">SSBR10-3</strain>
    </source>
</reference>
<name>A0ABY4EIL8_9BACI</name>